<evidence type="ECO:0000256" key="13">
    <source>
        <dbReference type="SAM" id="MobiDB-lite"/>
    </source>
</evidence>
<evidence type="ECO:0000256" key="11">
    <source>
        <dbReference type="ARBA" id="ARBA00023136"/>
    </source>
</evidence>
<feature type="region of interest" description="Disordered" evidence="13">
    <location>
        <begin position="435"/>
        <end position="460"/>
    </location>
</feature>
<dbReference type="EMBL" id="JANFQO010000027">
    <property type="protein sequence ID" value="MCQ4167242.1"/>
    <property type="molecule type" value="Genomic_DNA"/>
</dbReference>
<feature type="transmembrane region" description="Helical" evidence="12">
    <location>
        <begin position="218"/>
        <end position="235"/>
    </location>
</feature>
<accession>A0ABT1QY75</accession>
<feature type="transmembrane region" description="Helical" evidence="12">
    <location>
        <begin position="354"/>
        <end position="375"/>
    </location>
</feature>
<keyword evidence="9 12" id="KW-1133">Transmembrane helix</keyword>
<sequence>MADAEFLSRIQFGFVISFHVLFPAFSIGLASWLAFIEAMWLRSRSDLWRDLYFFWLKIFAVVFGMGVVSGIVMSFQFGTNWARLSEQAGGILGPLLSYEVLTAFFLEATFLGVMLFGWRKVSDRTHFLATCMVALGTLVSSFWILSASSWMHTPAGHQFIDGSYQPVDWWAVIFNPSFPYRLTHMVLAAFITTAFVVGGSAAIYLLRGRWQDKAQVMLRCAVAFIAIVVPLQIVAGDLHGLNVREHQPAKLAAIEARWETETHVPLTLFAWPDEAAETNRYAVDVPYLGSLILTHSLDGEVKGLKDFAPGDRPPVKPVFFAFRVMVGLGFAMLGLAAWGLLLWWRGRLFTQRGFLRVFAAMLPAGFVAVLAGWYVTEIGRQPWVIYGLMRTRDAFSGVDLVSVAISLTSFVVVYAIVFGFGIWYLYRLFAAGPKQAPPRVEPEATPARPLSAAPPVGENA</sequence>
<feature type="transmembrane region" description="Helical" evidence="12">
    <location>
        <begin position="52"/>
        <end position="75"/>
    </location>
</feature>
<keyword evidence="7 12" id="KW-0479">Metal-binding</keyword>
<keyword evidence="15" id="KW-1185">Reference proteome</keyword>
<dbReference type="InterPro" id="IPR002585">
    <property type="entry name" value="Cyt-d_ubiquinol_oxidase_su_1"/>
</dbReference>
<comment type="subcellular location">
    <subcellularLocation>
        <location evidence="12">Cell inner membrane</location>
    </subcellularLocation>
    <subcellularLocation>
        <location evidence="1">Cell membrane</location>
        <topology evidence="1">Multi-pass membrane protein</topology>
    </subcellularLocation>
</comment>
<keyword evidence="10 12" id="KW-0408">Iron</keyword>
<dbReference type="Proteomes" id="UP001165498">
    <property type="component" value="Unassembled WGS sequence"/>
</dbReference>
<feature type="transmembrane region" description="Helical" evidence="12">
    <location>
        <begin position="12"/>
        <end position="40"/>
    </location>
</feature>
<evidence type="ECO:0000256" key="7">
    <source>
        <dbReference type="ARBA" id="ARBA00022723"/>
    </source>
</evidence>
<keyword evidence="6 12" id="KW-0812">Transmembrane</keyword>
<dbReference type="PIRSF" id="PIRSF006446">
    <property type="entry name" value="Cyt_quinol_oxidase_1"/>
    <property type="match status" value="1"/>
</dbReference>
<evidence type="ECO:0000256" key="8">
    <source>
        <dbReference type="ARBA" id="ARBA00022982"/>
    </source>
</evidence>
<evidence type="ECO:0000256" key="12">
    <source>
        <dbReference type="PIRNR" id="PIRNR006446"/>
    </source>
</evidence>
<feature type="transmembrane region" description="Helical" evidence="12">
    <location>
        <begin position="320"/>
        <end position="342"/>
    </location>
</feature>
<dbReference type="RefSeq" id="WP_255916431.1">
    <property type="nucleotide sequence ID" value="NZ_JANFQO010000027.1"/>
</dbReference>
<reference evidence="14" key="1">
    <citation type="submission" date="2022-07" db="EMBL/GenBank/DDBJ databases">
        <title>Tahibacter sp., a new gammaproteobacterium isolated from the silt sample collected at pig farm.</title>
        <authorList>
            <person name="Chen H."/>
        </authorList>
    </citation>
    <scope>NUCLEOTIDE SEQUENCE</scope>
    <source>
        <strain evidence="14">P2K</strain>
    </source>
</reference>
<evidence type="ECO:0000256" key="9">
    <source>
        <dbReference type="ARBA" id="ARBA00022989"/>
    </source>
</evidence>
<evidence type="ECO:0000256" key="10">
    <source>
        <dbReference type="ARBA" id="ARBA00023004"/>
    </source>
</evidence>
<comment type="caution">
    <text evidence="14">The sequence shown here is derived from an EMBL/GenBank/DDBJ whole genome shotgun (WGS) entry which is preliminary data.</text>
</comment>
<evidence type="ECO:0000256" key="5">
    <source>
        <dbReference type="ARBA" id="ARBA00022617"/>
    </source>
</evidence>
<dbReference type="PANTHER" id="PTHR30365:SF14">
    <property type="entry name" value="CYTOCHROME BD MENAQUINOL OXIDASE SUBUNIT I-RELATED"/>
    <property type="match status" value="1"/>
</dbReference>
<gene>
    <name evidence="14" type="ORF">NM961_21215</name>
</gene>
<proteinExistence type="inferred from homology"/>
<feature type="transmembrane region" description="Helical" evidence="12">
    <location>
        <begin position="95"/>
        <end position="118"/>
    </location>
</feature>
<evidence type="ECO:0000256" key="4">
    <source>
        <dbReference type="ARBA" id="ARBA00022475"/>
    </source>
</evidence>
<name>A0ABT1QY75_9GAMM</name>
<dbReference type="PANTHER" id="PTHR30365">
    <property type="entry name" value="CYTOCHROME D UBIQUINOL OXIDASE"/>
    <property type="match status" value="1"/>
</dbReference>
<comment type="similarity">
    <text evidence="2 12">Belongs to the cytochrome ubiquinol oxidase subunit 1 family.</text>
</comment>
<feature type="transmembrane region" description="Helical" evidence="12">
    <location>
        <begin position="395"/>
        <end position="426"/>
    </location>
</feature>
<feature type="transmembrane region" description="Helical" evidence="12">
    <location>
        <begin position="185"/>
        <end position="206"/>
    </location>
</feature>
<evidence type="ECO:0000256" key="1">
    <source>
        <dbReference type="ARBA" id="ARBA00004651"/>
    </source>
</evidence>
<protein>
    <submittedName>
        <fullName evidence="14">Cytochrome ubiquinol oxidase subunit I</fullName>
    </submittedName>
</protein>
<evidence type="ECO:0000256" key="3">
    <source>
        <dbReference type="ARBA" id="ARBA00022448"/>
    </source>
</evidence>
<evidence type="ECO:0000313" key="14">
    <source>
        <dbReference type="EMBL" id="MCQ4167242.1"/>
    </source>
</evidence>
<evidence type="ECO:0000313" key="15">
    <source>
        <dbReference type="Proteomes" id="UP001165498"/>
    </source>
</evidence>
<organism evidence="14 15">
    <name type="scientific">Tahibacter harae</name>
    <dbReference type="NCBI Taxonomy" id="2963937"/>
    <lineage>
        <taxon>Bacteria</taxon>
        <taxon>Pseudomonadati</taxon>
        <taxon>Pseudomonadota</taxon>
        <taxon>Gammaproteobacteria</taxon>
        <taxon>Lysobacterales</taxon>
        <taxon>Rhodanobacteraceae</taxon>
        <taxon>Tahibacter</taxon>
    </lineage>
</organism>
<evidence type="ECO:0000256" key="6">
    <source>
        <dbReference type="ARBA" id="ARBA00022692"/>
    </source>
</evidence>
<dbReference type="Pfam" id="PF01654">
    <property type="entry name" value="Cyt_bd_oxida_I"/>
    <property type="match status" value="1"/>
</dbReference>
<feature type="transmembrane region" description="Helical" evidence="12">
    <location>
        <begin position="125"/>
        <end position="145"/>
    </location>
</feature>
<evidence type="ECO:0000256" key="2">
    <source>
        <dbReference type="ARBA" id="ARBA00009819"/>
    </source>
</evidence>
<keyword evidence="5 12" id="KW-0349">Heme</keyword>
<keyword evidence="8 12" id="KW-0249">Electron transport</keyword>
<keyword evidence="3 12" id="KW-0813">Transport</keyword>
<keyword evidence="11 12" id="KW-0472">Membrane</keyword>
<keyword evidence="4 12" id="KW-1003">Cell membrane</keyword>